<organism evidence="2 3">
    <name type="scientific">Paraburkholderia tuberum</name>
    <dbReference type="NCBI Taxonomy" id="157910"/>
    <lineage>
        <taxon>Bacteria</taxon>
        <taxon>Pseudomonadati</taxon>
        <taxon>Pseudomonadota</taxon>
        <taxon>Betaproteobacteria</taxon>
        <taxon>Burkholderiales</taxon>
        <taxon>Burkholderiaceae</taxon>
        <taxon>Paraburkholderia</taxon>
    </lineage>
</organism>
<dbReference type="RefSeq" id="WP_090812894.1">
    <property type="nucleotide sequence ID" value="NZ_FNKX01000005.1"/>
</dbReference>
<feature type="chain" id="PRO_5011444679" evidence="1">
    <location>
        <begin position="22"/>
        <end position="198"/>
    </location>
</feature>
<dbReference type="EMBL" id="FNKX01000005">
    <property type="protein sequence ID" value="SDR63012.1"/>
    <property type="molecule type" value="Genomic_DNA"/>
</dbReference>
<proteinExistence type="predicted"/>
<dbReference type="AlphaFoldDB" id="A0A1H1KLU3"/>
<name>A0A1H1KLU3_9BURK</name>
<sequence>MKPSKIARVCAAMLLTITLGACDSKSATTKENYAKAEQQYFDATDAVCVWSTRPAPFEYANVRAWEQQQADQLVKVGLLAKEPATVRDFGQSLPGARYTLTDAGKKASRGVASGLGNRFCGGKAKLMDIDAPSAGAKAQAGDKVYVHYVAQLVDRPAWDDESVLVGHIELAATTNNQFKGETFLILTDDGWKVAPKKA</sequence>
<evidence type="ECO:0000256" key="1">
    <source>
        <dbReference type="SAM" id="SignalP"/>
    </source>
</evidence>
<evidence type="ECO:0000313" key="2">
    <source>
        <dbReference type="EMBL" id="SDR63012.1"/>
    </source>
</evidence>
<protein>
    <submittedName>
        <fullName evidence="2">Uncharacterized protein</fullName>
    </submittedName>
</protein>
<keyword evidence="1" id="KW-0732">Signal</keyword>
<dbReference type="STRING" id="157910.SAMN05445850_8566"/>
<gene>
    <name evidence="2" type="ORF">SAMN05445850_8566</name>
</gene>
<evidence type="ECO:0000313" key="3">
    <source>
        <dbReference type="Proteomes" id="UP000199365"/>
    </source>
</evidence>
<dbReference type="Proteomes" id="UP000199365">
    <property type="component" value="Unassembled WGS sequence"/>
</dbReference>
<reference evidence="3" key="1">
    <citation type="submission" date="2016-10" db="EMBL/GenBank/DDBJ databases">
        <authorList>
            <person name="Varghese N."/>
            <person name="Submissions S."/>
        </authorList>
    </citation>
    <scope>NUCLEOTIDE SEQUENCE [LARGE SCALE GENOMIC DNA]</scope>
    <source>
        <strain evidence="3">DUS833</strain>
    </source>
</reference>
<dbReference type="PROSITE" id="PS51257">
    <property type="entry name" value="PROKAR_LIPOPROTEIN"/>
    <property type="match status" value="1"/>
</dbReference>
<keyword evidence="3" id="KW-1185">Reference proteome</keyword>
<accession>A0A1H1KLU3</accession>
<feature type="signal peptide" evidence="1">
    <location>
        <begin position="1"/>
        <end position="21"/>
    </location>
</feature>